<dbReference type="KEGG" id="vg:26196619"/>
<dbReference type="EMBL" id="KT832477">
    <property type="protein sequence ID" value="ALM26030.1"/>
    <property type="molecule type" value="Genomic_DNA"/>
</dbReference>
<evidence type="ECO:0000313" key="3">
    <source>
        <dbReference type="Proteomes" id="UP000161618"/>
    </source>
</evidence>
<evidence type="ECO:0000256" key="1">
    <source>
        <dbReference type="SAM" id="MobiDB-lite"/>
    </source>
</evidence>
<reference evidence="3" key="1">
    <citation type="journal article" date="2009" name="Vet. Pathol.">
        <title>Clinico-pathologic features of fatal disease attributed to new variants of endotheliotropic herpesviruses in two Asian elephants (Elephas maximus).</title>
        <authorList>
            <person name="Garner M.M."/>
            <person name="Helmick K."/>
            <person name="Ochsenreiter J."/>
            <person name="Richman L.K."/>
            <person name="Latimer E."/>
            <person name="Wise A.G."/>
            <person name="Maes R.K."/>
            <person name="Kiupel M."/>
            <person name="Nordhausen R.W."/>
            <person name="Zong J.C."/>
            <person name="Hayward G.S."/>
        </authorList>
    </citation>
    <scope>NUCLEOTIDE SEQUENCE [LARGE SCALE GENOMIC DNA]</scope>
</reference>
<organism evidence="2 3">
    <name type="scientific">Elephant endotheliotropic herpesvirus 4</name>
    <dbReference type="NCBI Taxonomy" id="548914"/>
    <lineage>
        <taxon>Viruses</taxon>
        <taxon>Duplodnaviria</taxon>
        <taxon>Heunggongvirae</taxon>
        <taxon>Peploviricota</taxon>
        <taxon>Herviviricetes</taxon>
        <taxon>Herpesvirales</taxon>
        <taxon>Orthoherpesviridae</taxon>
        <taxon>Betaherpesvirinae</taxon>
        <taxon>Proboscivirus</taxon>
    </lineage>
</organism>
<feature type="region of interest" description="Disordered" evidence="1">
    <location>
        <begin position="151"/>
        <end position="266"/>
    </location>
</feature>
<sequence>MLLYPFNVNGSVFAVTFPLWCTQNHTTAPYKLSTNITRYKINEYSVTVFNNSKFENKTNCIHKNTSSITGSWDHLIKYTFLHKNFTGDNFVYIPPHESHVFDSSYYTLFVYTQNITALLHGLHLHLSAIPVLYDRYKPRYYETTIQHHISNDIDRPKPNVAHESVKQKDKTHQVTPHAHAKPVAAAKCPNNKCPQRRGRANRGHHGRSPPARKGTQSHPVPRRPIPGHQGSQSLPRRPSQSFHKPSMPMRPPIPAKPHYGHNSPFSLLQMTQRGSNTLLDLSRYHQGSSPGGYGKKRRRRSTMPYERRVFIKDFIFDHVSNASSQELQKASKMFYNISSQRLELRWPAFFRYNASKTLYEGIVTQIY</sequence>
<protein>
    <submittedName>
        <fullName evidence="2">Glycoprotein ORF-R</fullName>
    </submittedName>
</protein>
<dbReference type="GeneID" id="26196619"/>
<proteinExistence type="predicted"/>
<reference evidence="2 3" key="5">
    <citation type="journal article" date="2016" name="MSphere">
        <title>Comparison of the Gene Coding Contents and Other Unusual Features of the GC-Rich and AT-Rich Branch Probosciviruses.</title>
        <authorList>
            <person name="Ling P.D."/>
            <person name="Long S.Y."/>
            <person name="Zong J.C."/>
            <person name="Heaggans S.Y."/>
            <person name="Qin X."/>
            <person name="Hayward G.S."/>
        </authorList>
    </citation>
    <scope>NUCLEOTIDE SEQUENCE [LARGE SCALE GENOMIC DNA]</scope>
    <source>
        <strain evidence="2">North American NAP69</strain>
    </source>
</reference>
<feature type="region of interest" description="Disordered" evidence="1">
    <location>
        <begin position="282"/>
        <end position="301"/>
    </location>
</feature>
<name>A0A0S1TRZ6_9BETA</name>
<dbReference type="Proteomes" id="UP000161618">
    <property type="component" value="Segment"/>
</dbReference>
<gene>
    <name evidence="2" type="primary">E39A</name>
</gene>
<dbReference type="RefSeq" id="YP_009179347.1">
    <property type="nucleotide sequence ID" value="NC_028379.1"/>
</dbReference>
<feature type="compositionally biased region" description="Polar residues" evidence="1">
    <location>
        <begin position="229"/>
        <end position="243"/>
    </location>
</feature>
<reference evidence="2 3" key="4">
    <citation type="journal article" date="2016" name="MSphere">
        <title>Complete Genome Sequence of Elephant Endotheliotropic Herpesvirus 4, the First Example of a GC-Rich Branch Proboscivirus.</title>
        <authorList>
            <person name="Ling P.D."/>
            <person name="Long S.Y."/>
            <person name="Fuery A."/>
            <person name="Peng R.S."/>
            <person name="Heaggans S.Y."/>
            <person name="Qin X."/>
            <person name="Worley K.C."/>
            <person name="Dugan S."/>
            <person name="Hayward G.S."/>
        </authorList>
    </citation>
    <scope>NUCLEOTIDE SEQUENCE [LARGE SCALE GENOMIC DNA]</scope>
    <source>
        <strain evidence="2">North American NAP69</strain>
    </source>
</reference>
<feature type="compositionally biased region" description="Basic and acidic residues" evidence="1">
    <location>
        <begin position="163"/>
        <end position="172"/>
    </location>
</feature>
<reference evidence="3" key="3">
    <citation type="journal article" date="2014" name="J. Virol.">
        <title>Comparative genome analysis of four elephant endotheliotropic herpesviruses, EEHV3, EEHV4, EEHV5, and EEHV6, from cases of hemorrhagic disease or viremia.</title>
        <authorList>
            <person name="Zong JC"/>
            <person name="Latimer EM"/>
            <person name="Long SY"/>
            <person name="Richman LK"/>
            <person name="Heaggans SY"/>
            <person name="Hayward GS."/>
        </authorList>
    </citation>
    <scope>NUCLEOTIDE SEQUENCE [LARGE SCALE GENOMIC DNA]</scope>
</reference>
<evidence type="ECO:0000313" key="2">
    <source>
        <dbReference type="EMBL" id="ALM26030.1"/>
    </source>
</evidence>
<accession>A0A0S1TRZ6</accession>
<keyword evidence="3" id="KW-1185">Reference proteome</keyword>
<reference evidence="3" key="2">
    <citation type="journal article" date="2011" name="Vet. Microbiol.">
        <title>Detection and evaluation of novel herpesviruses in routine and pathological samples from Asian and African elephants: identification of two new probosciviruses (EEHV5 and EEHV6) and two new gammaherpesviruses (EGHV3B and EGHV5).</title>
        <authorList>
            <person name="Latimer E"/>
            <person name="Zong JC"/>
            <person name="Heaggans SY"/>
            <person name="Richman LK"/>
            <person name="Hayward GS."/>
        </authorList>
    </citation>
    <scope>NUCLEOTIDE SEQUENCE [LARGE SCALE GENOMIC DNA]</scope>
</reference>
<feature type="compositionally biased region" description="Basic residues" evidence="1">
    <location>
        <begin position="194"/>
        <end position="207"/>
    </location>
</feature>
<feature type="compositionally biased region" description="Low complexity" evidence="1">
    <location>
        <begin position="174"/>
        <end position="187"/>
    </location>
</feature>